<dbReference type="InterPro" id="IPR000073">
    <property type="entry name" value="AB_hydrolase_1"/>
</dbReference>
<dbReference type="OrthoDB" id="9765872at2"/>
<dbReference type="GO" id="GO:0016787">
    <property type="term" value="F:hydrolase activity"/>
    <property type="evidence" value="ECO:0007669"/>
    <property type="project" value="UniProtKB-KW"/>
</dbReference>
<keyword evidence="1" id="KW-0732">Signal</keyword>
<feature type="signal peptide" evidence="1">
    <location>
        <begin position="1"/>
        <end position="20"/>
    </location>
</feature>
<evidence type="ECO:0000259" key="2">
    <source>
        <dbReference type="Pfam" id="PF00561"/>
    </source>
</evidence>
<dbReference type="EMBL" id="RQEP01000019">
    <property type="protein sequence ID" value="TGJ99516.1"/>
    <property type="molecule type" value="Genomic_DNA"/>
</dbReference>
<dbReference type="AlphaFoldDB" id="A0A4R9FP27"/>
<keyword evidence="4" id="KW-1185">Reference proteome</keyword>
<dbReference type="Proteomes" id="UP000297453">
    <property type="component" value="Unassembled WGS sequence"/>
</dbReference>
<dbReference type="SUPFAM" id="SSF53474">
    <property type="entry name" value="alpha/beta-Hydrolases"/>
    <property type="match status" value="1"/>
</dbReference>
<comment type="caution">
    <text evidence="3">The sequence shown here is derived from an EMBL/GenBank/DDBJ whole genome shotgun (WGS) entry which is preliminary data.</text>
</comment>
<accession>A0A4R9FP27</accession>
<dbReference type="Pfam" id="PF00561">
    <property type="entry name" value="Abhydrolase_1"/>
    <property type="match status" value="1"/>
</dbReference>
<evidence type="ECO:0000256" key="1">
    <source>
        <dbReference type="SAM" id="SignalP"/>
    </source>
</evidence>
<protein>
    <submittedName>
        <fullName evidence="3">Alpha/beta fold hydrolase</fullName>
    </submittedName>
</protein>
<name>A0A4R9FP27_9LEPT</name>
<dbReference type="InterPro" id="IPR029058">
    <property type="entry name" value="AB_hydrolase_fold"/>
</dbReference>
<keyword evidence="3" id="KW-0378">Hydrolase</keyword>
<dbReference type="RefSeq" id="WP_135589608.1">
    <property type="nucleotide sequence ID" value="NZ_RQEP01000019.1"/>
</dbReference>
<dbReference type="Gene3D" id="3.40.50.1820">
    <property type="entry name" value="alpha/beta hydrolase"/>
    <property type="match status" value="1"/>
</dbReference>
<evidence type="ECO:0000313" key="4">
    <source>
        <dbReference type="Proteomes" id="UP000297453"/>
    </source>
</evidence>
<proteinExistence type="predicted"/>
<gene>
    <name evidence="3" type="ORF">EHO59_16845</name>
</gene>
<evidence type="ECO:0000313" key="3">
    <source>
        <dbReference type="EMBL" id="TGJ99516.1"/>
    </source>
</evidence>
<feature type="chain" id="PRO_5020234066" evidence="1">
    <location>
        <begin position="21"/>
        <end position="307"/>
    </location>
</feature>
<reference evidence="3" key="1">
    <citation type="journal article" date="2019" name="PLoS Negl. Trop. Dis.">
        <title>Revisiting the worldwide diversity of Leptospira species in the environment.</title>
        <authorList>
            <person name="Vincent A.T."/>
            <person name="Schiettekatte O."/>
            <person name="Bourhy P."/>
            <person name="Veyrier F.J."/>
            <person name="Picardeau M."/>
        </authorList>
    </citation>
    <scope>NUCLEOTIDE SEQUENCE [LARGE SCALE GENOMIC DNA]</scope>
    <source>
        <strain evidence="3">SSS9</strain>
    </source>
</reference>
<organism evidence="3 4">
    <name type="scientific">Leptospira semungkisensis</name>
    <dbReference type="NCBI Taxonomy" id="2484985"/>
    <lineage>
        <taxon>Bacteria</taxon>
        <taxon>Pseudomonadati</taxon>
        <taxon>Spirochaetota</taxon>
        <taxon>Spirochaetia</taxon>
        <taxon>Leptospirales</taxon>
        <taxon>Leptospiraceae</taxon>
        <taxon>Leptospira</taxon>
    </lineage>
</organism>
<sequence length="307" mass="32341">MRKLSIALLVAFLCSGQLFASGGGSSSKPLAGSYPIVLSHGLFGWGNDNTGLINLLSYWGGMDTYLQSQGATVYAPAKTAAGSNETRGAELNSKVLVYMAANGFSKVHILGHSQGGLDSRYAASNLALGSKVSTLTTLNTPHRGSPIADIISSVLPDWIKPFVAAILNVFVQLVWNESNQDVLAALGSLTAAGTAVFNSHTPDNPSVKYFSYGSYITLPDLIQHPLMGIIQPACIAGGLINGYGGTCDGLVPYTSLKWGTFKGGPDYGIFTTGVDHLQAANTLNSGKTWYDVEGYFLKMMSNAKANQ</sequence>
<feature type="domain" description="AB hydrolase-1" evidence="2">
    <location>
        <begin position="34"/>
        <end position="187"/>
    </location>
</feature>